<keyword evidence="2" id="KW-0723">Serine/threonine-protein kinase</keyword>
<evidence type="ECO:0000256" key="9">
    <source>
        <dbReference type="ARBA" id="ARBA00048367"/>
    </source>
</evidence>
<keyword evidence="14" id="KW-1185">Reference proteome</keyword>
<feature type="non-terminal residue" evidence="13">
    <location>
        <position position="576"/>
    </location>
</feature>
<evidence type="ECO:0000256" key="6">
    <source>
        <dbReference type="ARBA" id="ARBA00022777"/>
    </source>
</evidence>
<comment type="catalytic activity">
    <reaction evidence="9">
        <text>L-seryl-[protein] + ATP = O-phospho-L-seryl-[protein] + ADP + H(+)</text>
        <dbReference type="Rhea" id="RHEA:17989"/>
        <dbReference type="Rhea" id="RHEA-COMP:9863"/>
        <dbReference type="Rhea" id="RHEA-COMP:11604"/>
        <dbReference type="ChEBI" id="CHEBI:15378"/>
        <dbReference type="ChEBI" id="CHEBI:29999"/>
        <dbReference type="ChEBI" id="CHEBI:30616"/>
        <dbReference type="ChEBI" id="CHEBI:83421"/>
        <dbReference type="ChEBI" id="CHEBI:456216"/>
        <dbReference type="EC" id="2.7.11.22"/>
    </reaction>
</comment>
<proteinExistence type="inferred from homology"/>
<dbReference type="GO" id="GO:0004693">
    <property type="term" value="F:cyclin-dependent protein serine/threonine kinase activity"/>
    <property type="evidence" value="ECO:0007669"/>
    <property type="project" value="UniProtKB-EC"/>
</dbReference>
<keyword evidence="7" id="KW-0067">ATP-binding</keyword>
<dbReference type="Proteomes" id="UP000824469">
    <property type="component" value="Unassembled WGS sequence"/>
</dbReference>
<comment type="similarity">
    <text evidence="1">Belongs to the protein kinase superfamily. CMGC Ser/Thr protein kinase family. CDC2/CDKX subfamily.</text>
</comment>
<sequence>LLRELSHENVVKLVNVHINHLDMSLYLAFDYAEHDLYEIIRHHREKLTHNINQYTVKSLLWQLLNGLNYLHNNWIVHRDLKPSNILVMGDGEEQGVVKIADFGLARIYQAPLKPLSDNGVVVTIWYRAPELLLGARHYTSAVDMWAVGCIFAELLTLKPLFQGVEVKVAPNPFQLDQLDKIFKVLGHPTPEKWPTLANLPHWHTNKQLIQGHKYENMGLHNVVHLPQKSPAYDLLSKMLEYDPRRRISAAQALDHEYFRMDPLPGRNALVPSQPGEKVISYPARPVDTSTDFDGTNTAQTSQVSSGIAVSGSVTAGAVAAVRPLPPSMQMVSMQRMQNTNMASLNFGAQASMAGTNPNLPLHRGPQQAHQQTVGSNGWVGWLGWMTGLGSWVGRLGWIAGLDVWVGRLGWMTGLDSWVGRLGDQYTDEACTWDINLYCGFYTDEKNGHIPATGGGSGGIGGSSSGGSSGSRGRGNTRGSGSGGQGLQQPQYLYGDVSSSPPEYRGIEDVVEHVHMCEILWHAKGITAAECKASQFSTTLQGRAHSWYRKFDPDQNCMDYVALKDAFLKEFHIPEFE</sequence>
<feature type="domain" description="Protein kinase" evidence="12">
    <location>
        <begin position="1"/>
        <end position="258"/>
    </location>
</feature>
<evidence type="ECO:0000313" key="13">
    <source>
        <dbReference type="EMBL" id="KAH9321823.1"/>
    </source>
</evidence>
<name>A0AA38GHS7_TAXCH</name>
<evidence type="ECO:0000256" key="10">
    <source>
        <dbReference type="ARBA" id="ARBA00049280"/>
    </source>
</evidence>
<feature type="compositionally biased region" description="Gly residues" evidence="11">
    <location>
        <begin position="452"/>
        <end position="485"/>
    </location>
</feature>
<protein>
    <recommendedName>
        <fullName evidence="12">Protein kinase domain-containing protein</fullName>
    </recommendedName>
</protein>
<dbReference type="Gene3D" id="3.30.200.20">
    <property type="entry name" value="Phosphorylase Kinase, domain 1"/>
    <property type="match status" value="1"/>
</dbReference>
<evidence type="ECO:0000256" key="8">
    <source>
        <dbReference type="ARBA" id="ARBA00047811"/>
    </source>
</evidence>
<evidence type="ECO:0000256" key="3">
    <source>
        <dbReference type="ARBA" id="ARBA00022553"/>
    </source>
</evidence>
<comment type="catalytic activity">
    <reaction evidence="8">
        <text>L-threonyl-[protein] + ATP = O-phospho-L-threonyl-[protein] + ADP + H(+)</text>
        <dbReference type="Rhea" id="RHEA:46608"/>
        <dbReference type="Rhea" id="RHEA-COMP:11060"/>
        <dbReference type="Rhea" id="RHEA-COMP:11605"/>
        <dbReference type="ChEBI" id="CHEBI:15378"/>
        <dbReference type="ChEBI" id="CHEBI:30013"/>
        <dbReference type="ChEBI" id="CHEBI:30616"/>
        <dbReference type="ChEBI" id="CHEBI:61977"/>
        <dbReference type="ChEBI" id="CHEBI:456216"/>
        <dbReference type="EC" id="2.7.11.22"/>
    </reaction>
</comment>
<dbReference type="Pfam" id="PF00069">
    <property type="entry name" value="Pkinase"/>
    <property type="match status" value="1"/>
</dbReference>
<dbReference type="EMBL" id="JAHRHJ020000003">
    <property type="protein sequence ID" value="KAH9321823.1"/>
    <property type="molecule type" value="Genomic_DNA"/>
</dbReference>
<dbReference type="GO" id="GO:0016592">
    <property type="term" value="C:mediator complex"/>
    <property type="evidence" value="ECO:0007669"/>
    <property type="project" value="TreeGrafter"/>
</dbReference>
<dbReference type="InterPro" id="IPR000719">
    <property type="entry name" value="Prot_kinase_dom"/>
</dbReference>
<evidence type="ECO:0000256" key="5">
    <source>
        <dbReference type="ARBA" id="ARBA00022741"/>
    </source>
</evidence>
<accession>A0AA38GHS7</accession>
<evidence type="ECO:0000256" key="4">
    <source>
        <dbReference type="ARBA" id="ARBA00022679"/>
    </source>
</evidence>
<dbReference type="FunFam" id="1.10.510.10:FF:000374">
    <property type="entry name" value="Putative cyclin-dependent kinase E-1"/>
    <property type="match status" value="1"/>
</dbReference>
<keyword evidence="3" id="KW-0597">Phosphoprotein</keyword>
<evidence type="ECO:0000256" key="2">
    <source>
        <dbReference type="ARBA" id="ARBA00022527"/>
    </source>
</evidence>
<evidence type="ECO:0000256" key="11">
    <source>
        <dbReference type="SAM" id="MobiDB-lite"/>
    </source>
</evidence>
<organism evidence="13 14">
    <name type="scientific">Taxus chinensis</name>
    <name type="common">Chinese yew</name>
    <name type="synonym">Taxus wallichiana var. chinensis</name>
    <dbReference type="NCBI Taxonomy" id="29808"/>
    <lineage>
        <taxon>Eukaryota</taxon>
        <taxon>Viridiplantae</taxon>
        <taxon>Streptophyta</taxon>
        <taxon>Embryophyta</taxon>
        <taxon>Tracheophyta</taxon>
        <taxon>Spermatophyta</taxon>
        <taxon>Pinopsida</taxon>
        <taxon>Pinidae</taxon>
        <taxon>Conifers II</taxon>
        <taxon>Cupressales</taxon>
        <taxon>Taxaceae</taxon>
        <taxon>Taxus</taxon>
    </lineage>
</organism>
<dbReference type="InterPro" id="IPR011009">
    <property type="entry name" value="Kinase-like_dom_sf"/>
</dbReference>
<dbReference type="PANTHER" id="PTHR24056:SF495">
    <property type="entry name" value="CYCLIN-DEPENDENT KINASE 8-RELATED"/>
    <property type="match status" value="1"/>
</dbReference>
<dbReference type="AlphaFoldDB" id="A0AA38GHS7"/>
<evidence type="ECO:0000256" key="1">
    <source>
        <dbReference type="ARBA" id="ARBA00006485"/>
    </source>
</evidence>
<dbReference type="SMART" id="SM00220">
    <property type="entry name" value="S_TKc"/>
    <property type="match status" value="1"/>
</dbReference>
<dbReference type="InterPro" id="IPR050108">
    <property type="entry name" value="CDK"/>
</dbReference>
<comment type="caution">
    <text evidence="13">The sequence shown here is derived from an EMBL/GenBank/DDBJ whole genome shotgun (WGS) entry which is preliminary data.</text>
</comment>
<comment type="catalytic activity">
    <reaction evidence="10">
        <text>[DNA-directed RNA polymerase] + ATP = phospho-[DNA-directed RNA polymerase] + ADP + H(+)</text>
        <dbReference type="Rhea" id="RHEA:10216"/>
        <dbReference type="Rhea" id="RHEA-COMP:11321"/>
        <dbReference type="Rhea" id="RHEA-COMP:11322"/>
        <dbReference type="ChEBI" id="CHEBI:15378"/>
        <dbReference type="ChEBI" id="CHEBI:30616"/>
        <dbReference type="ChEBI" id="CHEBI:43176"/>
        <dbReference type="ChEBI" id="CHEBI:68546"/>
        <dbReference type="ChEBI" id="CHEBI:456216"/>
        <dbReference type="EC" id="2.7.11.23"/>
    </reaction>
</comment>
<dbReference type="SUPFAM" id="SSF56112">
    <property type="entry name" value="Protein kinase-like (PK-like)"/>
    <property type="match status" value="1"/>
</dbReference>
<evidence type="ECO:0000313" key="14">
    <source>
        <dbReference type="Proteomes" id="UP000824469"/>
    </source>
</evidence>
<feature type="region of interest" description="Disordered" evidence="11">
    <location>
        <begin position="452"/>
        <end position="491"/>
    </location>
</feature>
<keyword evidence="4" id="KW-0808">Transferase</keyword>
<keyword evidence="5" id="KW-0547">Nucleotide-binding</keyword>
<keyword evidence="6" id="KW-0418">Kinase</keyword>
<dbReference type="Gene3D" id="1.10.510.10">
    <property type="entry name" value="Transferase(Phosphotransferase) domain 1"/>
    <property type="match status" value="1"/>
</dbReference>
<gene>
    <name evidence="13" type="ORF">KI387_016462</name>
</gene>
<evidence type="ECO:0000256" key="7">
    <source>
        <dbReference type="ARBA" id="ARBA00022840"/>
    </source>
</evidence>
<dbReference type="GO" id="GO:0005524">
    <property type="term" value="F:ATP binding"/>
    <property type="evidence" value="ECO:0007669"/>
    <property type="project" value="UniProtKB-KW"/>
</dbReference>
<dbReference type="PROSITE" id="PS00108">
    <property type="entry name" value="PROTEIN_KINASE_ST"/>
    <property type="match status" value="1"/>
</dbReference>
<dbReference type="PANTHER" id="PTHR24056">
    <property type="entry name" value="CELL DIVISION PROTEIN KINASE"/>
    <property type="match status" value="1"/>
</dbReference>
<dbReference type="InterPro" id="IPR008271">
    <property type="entry name" value="Ser/Thr_kinase_AS"/>
</dbReference>
<evidence type="ECO:0000259" key="12">
    <source>
        <dbReference type="PROSITE" id="PS50011"/>
    </source>
</evidence>
<dbReference type="PROSITE" id="PS50011">
    <property type="entry name" value="PROTEIN_KINASE_DOM"/>
    <property type="match status" value="1"/>
</dbReference>
<reference evidence="13 14" key="1">
    <citation type="journal article" date="2021" name="Nat. Plants">
        <title>The Taxus genome provides insights into paclitaxel biosynthesis.</title>
        <authorList>
            <person name="Xiong X."/>
            <person name="Gou J."/>
            <person name="Liao Q."/>
            <person name="Li Y."/>
            <person name="Zhou Q."/>
            <person name="Bi G."/>
            <person name="Li C."/>
            <person name="Du R."/>
            <person name="Wang X."/>
            <person name="Sun T."/>
            <person name="Guo L."/>
            <person name="Liang H."/>
            <person name="Lu P."/>
            <person name="Wu Y."/>
            <person name="Zhang Z."/>
            <person name="Ro D.K."/>
            <person name="Shang Y."/>
            <person name="Huang S."/>
            <person name="Yan J."/>
        </authorList>
    </citation>
    <scope>NUCLEOTIDE SEQUENCE [LARGE SCALE GENOMIC DNA]</scope>
    <source>
        <strain evidence="13">Ta-2019</strain>
    </source>
</reference>
<dbReference type="GO" id="GO:0008353">
    <property type="term" value="F:RNA polymerase II CTD heptapeptide repeat kinase activity"/>
    <property type="evidence" value="ECO:0007669"/>
    <property type="project" value="UniProtKB-EC"/>
</dbReference>